<dbReference type="Proteomes" id="UP000198885">
    <property type="component" value="Unassembled WGS sequence"/>
</dbReference>
<name>A0A1H9REW6_9RHOB</name>
<dbReference type="PROSITE" id="PS51708">
    <property type="entry name" value="CHAD"/>
    <property type="match status" value="1"/>
</dbReference>
<dbReference type="PANTHER" id="PTHR39339:SF1">
    <property type="entry name" value="CHAD DOMAIN-CONTAINING PROTEIN"/>
    <property type="match status" value="1"/>
</dbReference>
<keyword evidence="3" id="KW-1185">Reference proteome</keyword>
<dbReference type="Pfam" id="PF05235">
    <property type="entry name" value="CHAD"/>
    <property type="match status" value="1"/>
</dbReference>
<sequence>MVGPRSDAMSYSFKSSDADVAAGLRRIAGEQLDTALAALEIGRGTDDDMHERIHTARKSAKKVRGLLRLVRPAFPDYKAENRAFRDAARVLSPMRDLTARIESYDWLTERYSDALDRRRTGPFRAELTRDRTTAEGGNEITDRMMTMADAVRAIRQRVDDWTLAEKDWDALGPGMAKTYDRARGAMAVAADTGAADDMHDWRKRVKYHWYHARLLKKTWPVMMDAHRDAADTLSELLGDEHDLVELDKRLGRATIADDIAQQLRGIIVDERKRLGSLAFSQGAFLLAEKPKPLVKRWGTWWGLWREGA</sequence>
<evidence type="ECO:0000259" key="1">
    <source>
        <dbReference type="PROSITE" id="PS51708"/>
    </source>
</evidence>
<dbReference type="InterPro" id="IPR038186">
    <property type="entry name" value="CHAD_dom_sf"/>
</dbReference>
<dbReference type="OrthoDB" id="9810907at2"/>
<dbReference type="EMBL" id="FOGU01000002">
    <property type="protein sequence ID" value="SER71268.1"/>
    <property type="molecule type" value="Genomic_DNA"/>
</dbReference>
<dbReference type="PANTHER" id="PTHR39339">
    <property type="entry name" value="SLR1444 PROTEIN"/>
    <property type="match status" value="1"/>
</dbReference>
<protein>
    <submittedName>
        <fullName evidence="2">CHAD domain-containing protein</fullName>
    </submittedName>
</protein>
<dbReference type="SMART" id="SM00880">
    <property type="entry name" value="CHAD"/>
    <property type="match status" value="1"/>
</dbReference>
<evidence type="ECO:0000313" key="3">
    <source>
        <dbReference type="Proteomes" id="UP000198885"/>
    </source>
</evidence>
<organism evidence="2 3">
    <name type="scientific">Tranquillimonas rosea</name>
    <dbReference type="NCBI Taxonomy" id="641238"/>
    <lineage>
        <taxon>Bacteria</taxon>
        <taxon>Pseudomonadati</taxon>
        <taxon>Pseudomonadota</taxon>
        <taxon>Alphaproteobacteria</taxon>
        <taxon>Rhodobacterales</taxon>
        <taxon>Roseobacteraceae</taxon>
        <taxon>Tranquillimonas</taxon>
    </lineage>
</organism>
<dbReference type="InterPro" id="IPR007899">
    <property type="entry name" value="CHAD_dom"/>
</dbReference>
<reference evidence="2 3" key="1">
    <citation type="submission" date="2016-10" db="EMBL/GenBank/DDBJ databases">
        <authorList>
            <person name="de Groot N.N."/>
        </authorList>
    </citation>
    <scope>NUCLEOTIDE SEQUENCE [LARGE SCALE GENOMIC DNA]</scope>
    <source>
        <strain evidence="2 3">DSM 23042</strain>
    </source>
</reference>
<dbReference type="Gene3D" id="1.40.20.10">
    <property type="entry name" value="CHAD domain"/>
    <property type="match status" value="1"/>
</dbReference>
<dbReference type="AlphaFoldDB" id="A0A1H9REW6"/>
<evidence type="ECO:0000313" key="2">
    <source>
        <dbReference type="EMBL" id="SER71268.1"/>
    </source>
</evidence>
<dbReference type="STRING" id="641238.SAMN04490244_102246"/>
<proteinExistence type="predicted"/>
<feature type="domain" description="CHAD" evidence="1">
    <location>
        <begin position="17"/>
        <end position="305"/>
    </location>
</feature>
<accession>A0A1H9REW6</accession>
<gene>
    <name evidence="2" type="ORF">SAMN04490244_102246</name>
</gene>